<comment type="caution">
    <text evidence="2">The sequence shown here is derived from an EMBL/GenBank/DDBJ whole genome shotgun (WGS) entry which is preliminary data.</text>
</comment>
<evidence type="ECO:0000259" key="1">
    <source>
        <dbReference type="Pfam" id="PF13700"/>
    </source>
</evidence>
<reference evidence="2 3" key="1">
    <citation type="submission" date="2024-06" db="EMBL/GenBank/DDBJ databases">
        <title>The Natural Products Discovery Center: Release of the First 8490 Sequenced Strains for Exploring Actinobacteria Biosynthetic Diversity.</title>
        <authorList>
            <person name="Kalkreuter E."/>
            <person name="Kautsar S.A."/>
            <person name="Yang D."/>
            <person name="Bader C.D."/>
            <person name="Teijaro C.N."/>
            <person name="Fluegel L."/>
            <person name="Davis C.M."/>
            <person name="Simpson J.R."/>
            <person name="Lauterbach L."/>
            <person name="Steele A.D."/>
            <person name="Gui C."/>
            <person name="Meng S."/>
            <person name="Li G."/>
            <person name="Viehrig K."/>
            <person name="Ye F."/>
            <person name="Su P."/>
            <person name="Kiefer A.F."/>
            <person name="Nichols A."/>
            <person name="Cepeda A.J."/>
            <person name="Yan W."/>
            <person name="Fan B."/>
            <person name="Jiang Y."/>
            <person name="Adhikari A."/>
            <person name="Zheng C.-J."/>
            <person name="Schuster L."/>
            <person name="Cowan T.M."/>
            <person name="Smanski M.J."/>
            <person name="Chevrette M.G."/>
            <person name="De Carvalho L.P.S."/>
            <person name="Shen B."/>
        </authorList>
    </citation>
    <scope>NUCLEOTIDE SEQUENCE [LARGE SCALE GENOMIC DNA]</scope>
    <source>
        <strain evidence="2 3">NPDC006337</strain>
    </source>
</reference>
<dbReference type="Proteomes" id="UP001550378">
    <property type="component" value="Unassembled WGS sequence"/>
</dbReference>
<dbReference type="Pfam" id="PF13700">
    <property type="entry name" value="DUF4158"/>
    <property type="match status" value="1"/>
</dbReference>
<name>A0ABV2W2B8_9ACTN</name>
<dbReference type="RefSeq" id="WP_198427696.1">
    <property type="nucleotide sequence ID" value="NZ_JBEXZO010000027.1"/>
</dbReference>
<accession>A0ABV2W2B8</accession>
<sequence length="222" mass="25108">MARDLGLDEVVDHFTLNSEETGWLRNKTGATRLGFAVQMKFLLWRGRFPRMRLELPRDAVEHVARQVGVDAGELAAYDFTSRTAQRHRTELRELTGWHECSRTDMVKVTSWLVDEIWHDERREEPIRAELLKQMRTDLIEPPTADQVTTIVRSALHQAEERATSEVADRLARTEGCTRRLDALVFTDVASDQGDVAEDGGDDAAEDVEAVLSQIRPIPATSA</sequence>
<protein>
    <submittedName>
        <fullName evidence="2">DUF4158 domain-containing protein</fullName>
    </submittedName>
</protein>
<evidence type="ECO:0000313" key="2">
    <source>
        <dbReference type="EMBL" id="MEU0707683.1"/>
    </source>
</evidence>
<evidence type="ECO:0000313" key="3">
    <source>
        <dbReference type="Proteomes" id="UP001550378"/>
    </source>
</evidence>
<proteinExistence type="predicted"/>
<gene>
    <name evidence="2" type="ORF">ABZ508_09965</name>
</gene>
<dbReference type="InterPro" id="IPR025296">
    <property type="entry name" value="DUF4158"/>
</dbReference>
<feature type="domain" description="DUF4158" evidence="1">
    <location>
        <begin position="8"/>
        <end position="153"/>
    </location>
</feature>
<dbReference type="EMBL" id="JBEXZR010000006">
    <property type="protein sequence ID" value="MEU0707683.1"/>
    <property type="molecule type" value="Genomic_DNA"/>
</dbReference>
<organism evidence="2 3">
    <name type="scientific">Streptomyces lavendulocolor</name>
    <dbReference type="NCBI Taxonomy" id="67316"/>
    <lineage>
        <taxon>Bacteria</taxon>
        <taxon>Bacillati</taxon>
        <taxon>Actinomycetota</taxon>
        <taxon>Actinomycetes</taxon>
        <taxon>Kitasatosporales</taxon>
        <taxon>Streptomycetaceae</taxon>
        <taxon>Streptomyces</taxon>
    </lineage>
</organism>
<keyword evidence="3" id="KW-1185">Reference proteome</keyword>